<dbReference type="InterPro" id="IPR025458">
    <property type="entry name" value="DUF4278"/>
</dbReference>
<name>A0ABY5AQB8_9CYAN</name>
<protein>
    <submittedName>
        <fullName evidence="1">DUF4278 domain-containing protein</fullName>
    </submittedName>
</protein>
<organism evidence="1 2">
    <name type="scientific">Phormidium yuhuli AB48</name>
    <dbReference type="NCBI Taxonomy" id="2940671"/>
    <lineage>
        <taxon>Bacteria</taxon>
        <taxon>Bacillati</taxon>
        <taxon>Cyanobacteriota</taxon>
        <taxon>Cyanophyceae</taxon>
        <taxon>Oscillatoriophycideae</taxon>
        <taxon>Oscillatoriales</taxon>
        <taxon>Oscillatoriaceae</taxon>
        <taxon>Phormidium</taxon>
        <taxon>Phormidium yuhuli</taxon>
    </lineage>
</organism>
<sequence>MELTYRGIAYNTTPVQVEAQASTEGSGKYRGLDWRFCNVQPKLTQQPTIELKYRGVSYRTNEAGQAESVSEQSRRLMMNNTRRSERRHLTMLNRSFAELGA</sequence>
<dbReference type="Proteomes" id="UP001056708">
    <property type="component" value="Chromosome"/>
</dbReference>
<proteinExistence type="predicted"/>
<dbReference type="Pfam" id="PF14105">
    <property type="entry name" value="DUF4278"/>
    <property type="match status" value="1"/>
</dbReference>
<gene>
    <name evidence="1" type="ORF">NEA10_00215</name>
</gene>
<reference evidence="1" key="1">
    <citation type="submission" date="2022-06" db="EMBL/GenBank/DDBJ databases">
        <title>Genome sequence of Phormidium yuhuli AB48 isolated from an industrial photobioreactor environment.</title>
        <authorList>
            <person name="Qiu Y."/>
            <person name="Noonan A.J.C."/>
            <person name="Dofher K."/>
            <person name="Koch M."/>
            <person name="Kieft B."/>
            <person name="Lin X."/>
            <person name="Ziels R.M."/>
            <person name="Hallam S.J."/>
        </authorList>
    </citation>
    <scope>NUCLEOTIDE SEQUENCE</scope>
    <source>
        <strain evidence="1">AB48</strain>
    </source>
</reference>
<dbReference type="EMBL" id="CP098611">
    <property type="protein sequence ID" value="USR91205.1"/>
    <property type="molecule type" value="Genomic_DNA"/>
</dbReference>
<dbReference type="RefSeq" id="WP_252663235.1">
    <property type="nucleotide sequence ID" value="NZ_CP098611.1"/>
</dbReference>
<accession>A0ABY5AQB8</accession>
<evidence type="ECO:0000313" key="1">
    <source>
        <dbReference type="EMBL" id="USR91205.1"/>
    </source>
</evidence>
<evidence type="ECO:0000313" key="2">
    <source>
        <dbReference type="Proteomes" id="UP001056708"/>
    </source>
</evidence>
<keyword evidence="2" id="KW-1185">Reference proteome</keyword>